<dbReference type="InterPro" id="IPR037523">
    <property type="entry name" value="VOC_core"/>
</dbReference>
<dbReference type="Gene3D" id="3.10.180.10">
    <property type="entry name" value="2,3-Dihydroxybiphenyl 1,2-Dioxygenase, domain 1"/>
    <property type="match status" value="1"/>
</dbReference>
<evidence type="ECO:0000259" key="1">
    <source>
        <dbReference type="PROSITE" id="PS51819"/>
    </source>
</evidence>
<dbReference type="InterPro" id="IPR004360">
    <property type="entry name" value="Glyas_Fos-R_dOase_dom"/>
</dbReference>
<dbReference type="Pfam" id="PF00903">
    <property type="entry name" value="Glyoxalase"/>
    <property type="match status" value="1"/>
</dbReference>
<keyword evidence="2" id="KW-0456">Lyase</keyword>
<dbReference type="EMBL" id="AOSV01000038">
    <property type="protein sequence ID" value="EMG35897.1"/>
    <property type="molecule type" value="Genomic_DNA"/>
</dbReference>
<dbReference type="Proteomes" id="UP000011922">
    <property type="component" value="Unassembled WGS sequence"/>
</dbReference>
<comment type="caution">
    <text evidence="2">The sequence shown here is derived from an EMBL/GenBank/DDBJ whole genome shotgun (WGS) entry which is preliminary data.</text>
</comment>
<organism evidence="2 3">
    <name type="scientific">Desulfocurvibacter africanus PCS</name>
    <dbReference type="NCBI Taxonomy" id="1262666"/>
    <lineage>
        <taxon>Bacteria</taxon>
        <taxon>Pseudomonadati</taxon>
        <taxon>Thermodesulfobacteriota</taxon>
        <taxon>Desulfovibrionia</taxon>
        <taxon>Desulfovibrionales</taxon>
        <taxon>Desulfovibrionaceae</taxon>
        <taxon>Desulfocurvibacter</taxon>
    </lineage>
</organism>
<dbReference type="AlphaFoldDB" id="M5PNW0"/>
<dbReference type="RefSeq" id="WP_005989341.1">
    <property type="nucleotide sequence ID" value="NZ_AOSV01000038.1"/>
</dbReference>
<dbReference type="PANTHER" id="PTHR36503:SF2">
    <property type="entry name" value="BLR2408 PROTEIN"/>
    <property type="match status" value="1"/>
</dbReference>
<dbReference type="SUPFAM" id="SSF54593">
    <property type="entry name" value="Glyoxalase/Bleomycin resistance protein/Dihydroxybiphenyl dioxygenase"/>
    <property type="match status" value="1"/>
</dbReference>
<protein>
    <submittedName>
        <fullName evidence="2">Putative lactoylglutathione lyase</fullName>
    </submittedName>
</protein>
<sequence length="135" mass="15234">MAKQIFVNLPVKDLDKSKEFFGKLGFGFDEQFTDENAACLIIGENIYAMLLTEPLFKTFTRKEISDARNSTEVLIAMDAGSRAEVDEMVSKARQAGGSIYMEPMDQGWMYGHSFADLDGHQWEIVYMDMAAMPQV</sequence>
<dbReference type="InterPro" id="IPR029068">
    <property type="entry name" value="Glyas_Bleomycin-R_OHBP_Dase"/>
</dbReference>
<feature type="domain" description="VOC" evidence="1">
    <location>
        <begin position="3"/>
        <end position="127"/>
    </location>
</feature>
<evidence type="ECO:0000313" key="2">
    <source>
        <dbReference type="EMBL" id="EMG35897.1"/>
    </source>
</evidence>
<reference evidence="2 3" key="1">
    <citation type="journal article" date="2013" name="Genome Announc.">
        <title>Draft Genome Sequence for Desulfovibrio africanus Strain PCS.</title>
        <authorList>
            <person name="Brown S.D."/>
            <person name="Utturkar S.M."/>
            <person name="Arkin A.P."/>
            <person name="Deutschbauer A.M."/>
            <person name="Elias D.A."/>
            <person name="Hazen T.C."/>
            <person name="Chakraborty R."/>
        </authorList>
    </citation>
    <scope>NUCLEOTIDE SEQUENCE [LARGE SCALE GENOMIC DNA]</scope>
    <source>
        <strain evidence="2 3">PCS</strain>
    </source>
</reference>
<accession>M5PNW0</accession>
<dbReference type="PANTHER" id="PTHR36503">
    <property type="entry name" value="BLR2520 PROTEIN"/>
    <property type="match status" value="1"/>
</dbReference>
<gene>
    <name evidence="2" type="ORF">PCS_03380</name>
</gene>
<dbReference type="OrthoDB" id="9797663at2"/>
<proteinExistence type="predicted"/>
<dbReference type="GO" id="GO:0016829">
    <property type="term" value="F:lyase activity"/>
    <property type="evidence" value="ECO:0007669"/>
    <property type="project" value="UniProtKB-KW"/>
</dbReference>
<dbReference type="PATRIC" id="fig|1262666.3.peg.3435"/>
<name>M5PNW0_DESAF</name>
<evidence type="ECO:0000313" key="3">
    <source>
        <dbReference type="Proteomes" id="UP000011922"/>
    </source>
</evidence>
<dbReference type="PROSITE" id="PS51819">
    <property type="entry name" value="VOC"/>
    <property type="match status" value="1"/>
</dbReference>